<reference evidence="2 3" key="2">
    <citation type="journal article" date="2021" name="Genomics">
        <title>High-quality reference genome for Clonorchis sinensis.</title>
        <authorList>
            <person name="Young N.D."/>
            <person name="Stroehlein A.J."/>
            <person name="Kinkar L."/>
            <person name="Wang T."/>
            <person name="Sohn W.M."/>
            <person name="Chang B.C.H."/>
            <person name="Kaur P."/>
            <person name="Weisz D."/>
            <person name="Dudchenko O."/>
            <person name="Aiden E.L."/>
            <person name="Korhonen P.K."/>
            <person name="Gasser R.B."/>
        </authorList>
    </citation>
    <scope>NUCLEOTIDE SEQUENCE [LARGE SCALE GENOMIC DNA]</scope>
    <source>
        <strain evidence="2">Cs-k2</strain>
    </source>
</reference>
<accession>A0A8T1M8R4</accession>
<name>A0A8T1M8R4_CLOSI</name>
<reference evidence="2 3" key="1">
    <citation type="journal article" date="2018" name="Biotechnol. Adv.">
        <title>Improved genomic resources and new bioinformatic workflow for the carcinogenic parasite Clonorchis sinensis: Biotechnological implications.</title>
        <authorList>
            <person name="Wang D."/>
            <person name="Korhonen P.K."/>
            <person name="Gasser R.B."/>
            <person name="Young N.D."/>
        </authorList>
    </citation>
    <scope>NUCLEOTIDE SEQUENCE [LARGE SCALE GENOMIC DNA]</scope>
    <source>
        <strain evidence="2">Cs-k2</strain>
    </source>
</reference>
<feature type="region of interest" description="Disordered" evidence="1">
    <location>
        <begin position="56"/>
        <end position="85"/>
    </location>
</feature>
<comment type="caution">
    <text evidence="2">The sequence shown here is derived from an EMBL/GenBank/DDBJ whole genome shotgun (WGS) entry which is preliminary data.</text>
</comment>
<dbReference type="EMBL" id="NIRI02000056">
    <property type="protein sequence ID" value="KAG5445368.1"/>
    <property type="molecule type" value="Genomic_DNA"/>
</dbReference>
<evidence type="ECO:0000313" key="2">
    <source>
        <dbReference type="EMBL" id="KAG5445368.1"/>
    </source>
</evidence>
<evidence type="ECO:0000256" key="1">
    <source>
        <dbReference type="SAM" id="MobiDB-lite"/>
    </source>
</evidence>
<sequence length="203" mass="22253">MRDPNPAFSLQLLHMVPTPDAVDATVIKDYTARPVTRCPRTPAICTTTATLSPYPSRHTQASYSRTPLPNPTMPTKSRTPDSLVPNPFHTNISLATLRTSSDAASNISVPLITTRSLLPRLPPIQAIFTTACPTSICNTETWFIPSTPDALISILGYTISHSDRSRRHVRGCLTYSRTEMDVFLIDDPLLANTPDCLAFCLSV</sequence>
<evidence type="ECO:0000313" key="3">
    <source>
        <dbReference type="Proteomes" id="UP000286415"/>
    </source>
</evidence>
<dbReference type="Proteomes" id="UP000286415">
    <property type="component" value="Unassembled WGS sequence"/>
</dbReference>
<feature type="compositionally biased region" description="Polar residues" evidence="1">
    <location>
        <begin position="56"/>
        <end position="77"/>
    </location>
</feature>
<organism evidence="2 3">
    <name type="scientific">Clonorchis sinensis</name>
    <name type="common">Chinese liver fluke</name>
    <dbReference type="NCBI Taxonomy" id="79923"/>
    <lineage>
        <taxon>Eukaryota</taxon>
        <taxon>Metazoa</taxon>
        <taxon>Spiralia</taxon>
        <taxon>Lophotrochozoa</taxon>
        <taxon>Platyhelminthes</taxon>
        <taxon>Trematoda</taxon>
        <taxon>Digenea</taxon>
        <taxon>Opisthorchiida</taxon>
        <taxon>Opisthorchiata</taxon>
        <taxon>Opisthorchiidae</taxon>
        <taxon>Clonorchis</taxon>
    </lineage>
</organism>
<protein>
    <submittedName>
        <fullName evidence="2">Uncharacterized protein</fullName>
    </submittedName>
</protein>
<dbReference type="AlphaFoldDB" id="A0A8T1M8R4"/>
<proteinExistence type="predicted"/>
<keyword evidence="3" id="KW-1185">Reference proteome</keyword>
<gene>
    <name evidence="2" type="ORF">CSKR_203208</name>
</gene>